<reference evidence="3" key="1">
    <citation type="submission" date="2012-06" db="EMBL/GenBank/DDBJ databases">
        <title>The complete genome of Belliella baltica DSM 15883.</title>
        <authorList>
            <person name="Lucas S."/>
            <person name="Copeland A."/>
            <person name="Lapidus A."/>
            <person name="Goodwin L."/>
            <person name="Pitluck S."/>
            <person name="Peters L."/>
            <person name="Mikhailova N."/>
            <person name="Davenport K."/>
            <person name="Kyrpides N."/>
            <person name="Mavromatis K."/>
            <person name="Pagani I."/>
            <person name="Ivanova N."/>
            <person name="Ovchinnikova G."/>
            <person name="Zeytun A."/>
            <person name="Detter J.C."/>
            <person name="Han C."/>
            <person name="Land M."/>
            <person name="Hauser L."/>
            <person name="Markowitz V."/>
            <person name="Cheng J.-F."/>
            <person name="Hugenholtz P."/>
            <person name="Woyke T."/>
            <person name="Wu D."/>
            <person name="Tindall B."/>
            <person name="Pomrenke H."/>
            <person name="Brambilla E."/>
            <person name="Klenk H.-P."/>
            <person name="Eisen J.A."/>
        </authorList>
    </citation>
    <scope>NUCLEOTIDE SEQUENCE [LARGE SCALE GENOMIC DNA]</scope>
    <source>
        <strain evidence="3">DSM 15883 / CIP 108006 / LMG 21964 / BA134</strain>
    </source>
</reference>
<protein>
    <submittedName>
        <fullName evidence="2">Uncharacterized protein</fullName>
    </submittedName>
</protein>
<dbReference type="AlphaFoldDB" id="I3Z999"/>
<keyword evidence="3" id="KW-1185">Reference proteome</keyword>
<dbReference type="EMBL" id="CP003281">
    <property type="protein sequence ID" value="AFL85817.1"/>
    <property type="molecule type" value="Genomic_DNA"/>
</dbReference>
<dbReference type="KEGG" id="bbd:Belba_3311"/>
<evidence type="ECO:0000313" key="2">
    <source>
        <dbReference type="EMBL" id="AFL85817.1"/>
    </source>
</evidence>
<feature type="region of interest" description="Disordered" evidence="1">
    <location>
        <begin position="1"/>
        <end position="28"/>
    </location>
</feature>
<dbReference type="Proteomes" id="UP000006050">
    <property type="component" value="Chromosome"/>
</dbReference>
<proteinExistence type="predicted"/>
<evidence type="ECO:0000256" key="1">
    <source>
        <dbReference type="SAM" id="MobiDB-lite"/>
    </source>
</evidence>
<organism evidence="2 3">
    <name type="scientific">Belliella baltica (strain DSM 15883 / CIP 108006 / LMG 21964 / BA134)</name>
    <dbReference type="NCBI Taxonomy" id="866536"/>
    <lineage>
        <taxon>Bacteria</taxon>
        <taxon>Pseudomonadati</taxon>
        <taxon>Bacteroidota</taxon>
        <taxon>Cytophagia</taxon>
        <taxon>Cytophagales</taxon>
        <taxon>Cyclobacteriaceae</taxon>
        <taxon>Belliella</taxon>
    </lineage>
</organism>
<gene>
    <name evidence="2" type="ordered locus">Belba_3311</name>
</gene>
<name>I3Z999_BELBD</name>
<dbReference type="HOGENOM" id="CLU_3040802_0_0_10"/>
<feature type="compositionally biased region" description="Basic and acidic residues" evidence="1">
    <location>
        <begin position="19"/>
        <end position="28"/>
    </location>
</feature>
<sequence>MPKARTAQAKSGGVSQATNERRKTTNRKEGLRINAGYLLYKQLIMKEKYLYLLK</sequence>
<evidence type="ECO:0000313" key="3">
    <source>
        <dbReference type="Proteomes" id="UP000006050"/>
    </source>
</evidence>
<accession>I3Z999</accession>